<dbReference type="PANTHER" id="PTHR43581">
    <property type="entry name" value="ATP/GTP PHOSPHATASE"/>
    <property type="match status" value="1"/>
</dbReference>
<dbReference type="GO" id="GO:0005524">
    <property type="term" value="F:ATP binding"/>
    <property type="evidence" value="ECO:0007669"/>
    <property type="project" value="UniProtKB-KW"/>
</dbReference>
<keyword evidence="2" id="KW-0547">Nucleotide-binding</keyword>
<dbReference type="InterPro" id="IPR051396">
    <property type="entry name" value="Bact_Antivir_Def_Nuclease"/>
</dbReference>
<dbReference type="Gene3D" id="3.40.50.300">
    <property type="entry name" value="P-loop containing nucleotide triphosphate hydrolases"/>
    <property type="match status" value="1"/>
</dbReference>
<dbReference type="PANTHER" id="PTHR43581:SF2">
    <property type="entry name" value="EXCINUCLEASE ATPASE SUBUNIT"/>
    <property type="match status" value="1"/>
</dbReference>
<reference evidence="2" key="2">
    <citation type="submission" date="2021-04" db="EMBL/GenBank/DDBJ databases">
        <authorList>
            <person name="Gilroy R."/>
        </authorList>
    </citation>
    <scope>NUCLEOTIDE SEQUENCE</scope>
    <source>
        <strain evidence="2">G4-2901</strain>
    </source>
</reference>
<name>A0A948TC92_9BACT</name>
<keyword evidence="2" id="KW-0067">ATP-binding</keyword>
<gene>
    <name evidence="2" type="ORF">H9777_08480</name>
</gene>
<evidence type="ECO:0000259" key="1">
    <source>
        <dbReference type="Pfam" id="PF13175"/>
    </source>
</evidence>
<dbReference type="InterPro" id="IPR027417">
    <property type="entry name" value="P-loop_NTPase"/>
</dbReference>
<organism evidence="2 3">
    <name type="scientific">Candidatus Phocaeicola faecigallinarum</name>
    <dbReference type="NCBI Taxonomy" id="2838732"/>
    <lineage>
        <taxon>Bacteria</taxon>
        <taxon>Pseudomonadati</taxon>
        <taxon>Bacteroidota</taxon>
        <taxon>Bacteroidia</taxon>
        <taxon>Bacteroidales</taxon>
        <taxon>Bacteroidaceae</taxon>
        <taxon>Phocaeicola</taxon>
    </lineage>
</organism>
<dbReference type="SUPFAM" id="SSF52540">
    <property type="entry name" value="P-loop containing nucleoside triphosphate hydrolases"/>
    <property type="match status" value="1"/>
</dbReference>
<dbReference type="Pfam" id="PF13175">
    <property type="entry name" value="AAA_15"/>
    <property type="match status" value="1"/>
</dbReference>
<proteinExistence type="predicted"/>
<sequence length="435" mass="50738">MQKLTIKNIGAIKLVEFEVNRINVFMGPQSSGKSTISKILCHCQWVEKTCFLNDKQMENYQKQGVFYDSLIEYHKLDGYFHKNASIKYEGEAMTITYTHSSKKTTIKLNDKMIFSYPKICYIPSERNFVAGVPNFSKYNEGNNVLLYFAYDWSEAKEDIKKLDISNLLSREVSYENINDRDYIFDNGSKLLLTNASSGVQSVLPLYQTIIYMLSNLYKKQRALSPSKEMARKDFANKMIMVANRIADGENISNFKKYSNILISMFKMLESYDVKAINKLSDLLPKELSHNIYEAVHVMERLFNYHYTQLFIEEPEQNLFPDTQQEFVYWLLEFMQNDKKHAAIITTHSPYILFALNNCMMGGLVKDNIPKEEVSDFASHSAWINPKLVSVFELDNGTLRRVQDEDGIIEDNYLNTAYKKNSEEYLELLNYYEDEE</sequence>
<dbReference type="AlphaFoldDB" id="A0A948TC92"/>
<dbReference type="Proteomes" id="UP000783796">
    <property type="component" value="Unassembled WGS sequence"/>
</dbReference>
<accession>A0A948TC92</accession>
<reference evidence="2" key="1">
    <citation type="journal article" date="2021" name="PeerJ">
        <title>Extensive microbial diversity within the chicken gut microbiome revealed by metagenomics and culture.</title>
        <authorList>
            <person name="Gilroy R."/>
            <person name="Ravi A."/>
            <person name="Getino M."/>
            <person name="Pursley I."/>
            <person name="Horton D.L."/>
            <person name="Alikhan N.F."/>
            <person name="Baker D."/>
            <person name="Gharbi K."/>
            <person name="Hall N."/>
            <person name="Watson M."/>
            <person name="Adriaenssens E.M."/>
            <person name="Foster-Nyarko E."/>
            <person name="Jarju S."/>
            <person name="Secka A."/>
            <person name="Antonio M."/>
            <person name="Oren A."/>
            <person name="Chaudhuri R.R."/>
            <person name="La Ragione R."/>
            <person name="Hildebrand F."/>
            <person name="Pallen M.J."/>
        </authorList>
    </citation>
    <scope>NUCLEOTIDE SEQUENCE</scope>
    <source>
        <strain evidence="2">G4-2901</strain>
    </source>
</reference>
<dbReference type="InterPro" id="IPR041685">
    <property type="entry name" value="AAA_GajA/Old/RecF-like"/>
</dbReference>
<feature type="domain" description="Endonuclease GajA/Old nuclease/RecF-like AAA" evidence="1">
    <location>
        <begin position="309"/>
        <end position="351"/>
    </location>
</feature>
<evidence type="ECO:0000313" key="3">
    <source>
        <dbReference type="Proteomes" id="UP000783796"/>
    </source>
</evidence>
<evidence type="ECO:0000313" key="2">
    <source>
        <dbReference type="EMBL" id="MBU3838331.1"/>
    </source>
</evidence>
<comment type="caution">
    <text evidence="2">The sequence shown here is derived from an EMBL/GenBank/DDBJ whole genome shotgun (WGS) entry which is preliminary data.</text>
</comment>
<dbReference type="EMBL" id="JAHLFW010000072">
    <property type="protein sequence ID" value="MBU3838331.1"/>
    <property type="molecule type" value="Genomic_DNA"/>
</dbReference>
<protein>
    <submittedName>
        <fullName evidence="2">ATP-binding protein</fullName>
    </submittedName>
</protein>